<keyword evidence="3" id="KW-1185">Reference proteome</keyword>
<dbReference type="Gene3D" id="3.40.50.300">
    <property type="entry name" value="P-loop containing nucleotide triphosphate hydrolases"/>
    <property type="match status" value="1"/>
</dbReference>
<organism evidence="2 3">
    <name type="scientific">Stichopus japonicus</name>
    <name type="common">Sea cucumber</name>
    <dbReference type="NCBI Taxonomy" id="307972"/>
    <lineage>
        <taxon>Eukaryota</taxon>
        <taxon>Metazoa</taxon>
        <taxon>Echinodermata</taxon>
        <taxon>Eleutherozoa</taxon>
        <taxon>Echinozoa</taxon>
        <taxon>Holothuroidea</taxon>
        <taxon>Aspidochirotacea</taxon>
        <taxon>Aspidochirotida</taxon>
        <taxon>Stichopodidae</taxon>
        <taxon>Apostichopus</taxon>
    </lineage>
</organism>
<dbReference type="PANTHER" id="PTHR46312:SF2">
    <property type="entry name" value="NUCLEOTIDE-BINDING OLIGOMERIZATION DOMAIN-CONTAINING PROTEIN 2-LIKE"/>
    <property type="match status" value="1"/>
</dbReference>
<sequence>MDLVDIMSEIKEQFIRHLKGTYKHLYDNVQTVSYLHDALPSEDRGTFIESGIECLSGTSEKRGKWGRLESYQAIWSDPRVKSKLRVIEGDPLFGKTRLTLQIAYEWCICAPGSNLEQVEILIHLNLGKLMGITSIYESIKRLLLPSDFNIDINMIKHILNDTPSLVFVLDSYDEYIGSEPTAEPQGDVLAILKEDILTHSEVILATRLPCNQEHFSTPKKTIRLTGFDKFKQNQYIHNDIKNTGLMEIIKESLLENPVIEGFCQVPFVLAIYTRITQENEGEAI</sequence>
<dbReference type="EMBL" id="MRZV01000155">
    <property type="protein sequence ID" value="PIK57057.1"/>
    <property type="molecule type" value="Genomic_DNA"/>
</dbReference>
<dbReference type="AlphaFoldDB" id="A0A2G8L9X4"/>
<comment type="caution">
    <text evidence="2">The sequence shown here is derived from an EMBL/GenBank/DDBJ whole genome shotgun (WGS) entry which is preliminary data.</text>
</comment>
<reference evidence="2 3" key="1">
    <citation type="journal article" date="2017" name="PLoS Biol.">
        <title>The sea cucumber genome provides insights into morphological evolution and visceral regeneration.</title>
        <authorList>
            <person name="Zhang X."/>
            <person name="Sun L."/>
            <person name="Yuan J."/>
            <person name="Sun Y."/>
            <person name="Gao Y."/>
            <person name="Zhang L."/>
            <person name="Li S."/>
            <person name="Dai H."/>
            <person name="Hamel J.F."/>
            <person name="Liu C."/>
            <person name="Yu Y."/>
            <person name="Liu S."/>
            <person name="Lin W."/>
            <person name="Guo K."/>
            <person name="Jin S."/>
            <person name="Xu P."/>
            <person name="Storey K.B."/>
            <person name="Huan P."/>
            <person name="Zhang T."/>
            <person name="Zhou Y."/>
            <person name="Zhang J."/>
            <person name="Lin C."/>
            <person name="Li X."/>
            <person name="Xing L."/>
            <person name="Huo D."/>
            <person name="Sun M."/>
            <person name="Wang L."/>
            <person name="Mercier A."/>
            <person name="Li F."/>
            <person name="Yang H."/>
            <person name="Xiang J."/>
        </authorList>
    </citation>
    <scope>NUCLEOTIDE SEQUENCE [LARGE SCALE GENOMIC DNA]</scope>
    <source>
        <strain evidence="2">Shaxun</strain>
        <tissue evidence="2">Muscle</tissue>
    </source>
</reference>
<gene>
    <name evidence="2" type="ORF">BSL78_06053</name>
</gene>
<protein>
    <recommendedName>
        <fullName evidence="1">NACHT domain-containing protein</fullName>
    </recommendedName>
</protein>
<dbReference type="InterPro" id="IPR007111">
    <property type="entry name" value="NACHT_NTPase"/>
</dbReference>
<evidence type="ECO:0000259" key="1">
    <source>
        <dbReference type="Pfam" id="PF05729"/>
    </source>
</evidence>
<name>A0A2G8L9X4_STIJA</name>
<dbReference type="OrthoDB" id="120976at2759"/>
<dbReference type="Proteomes" id="UP000230750">
    <property type="component" value="Unassembled WGS sequence"/>
</dbReference>
<accession>A0A2G8L9X4</accession>
<feature type="domain" description="NACHT" evidence="1">
    <location>
        <begin position="86"/>
        <end position="237"/>
    </location>
</feature>
<dbReference type="Pfam" id="PF05729">
    <property type="entry name" value="NACHT"/>
    <property type="match status" value="1"/>
</dbReference>
<evidence type="ECO:0000313" key="3">
    <source>
        <dbReference type="Proteomes" id="UP000230750"/>
    </source>
</evidence>
<dbReference type="PANTHER" id="PTHR46312">
    <property type="entry name" value="NACHT DOMAIN-CONTAINING PROTEIN"/>
    <property type="match status" value="1"/>
</dbReference>
<dbReference type="InterPro" id="IPR027417">
    <property type="entry name" value="P-loop_NTPase"/>
</dbReference>
<evidence type="ECO:0000313" key="2">
    <source>
        <dbReference type="EMBL" id="PIK57057.1"/>
    </source>
</evidence>
<proteinExistence type="predicted"/>